<dbReference type="PANTHER" id="PTHR13391:SF0">
    <property type="entry name" value="PROTEIN MISATO HOMOLOG 1"/>
    <property type="match status" value="1"/>
</dbReference>
<protein>
    <recommendedName>
        <fullName evidence="2">DML1/Misato tubulin domain-containing protein</fullName>
    </recommendedName>
</protein>
<proteinExistence type="predicted"/>
<dbReference type="GO" id="GO:0005739">
    <property type="term" value="C:mitochondrion"/>
    <property type="evidence" value="ECO:0007669"/>
    <property type="project" value="TreeGrafter"/>
</dbReference>
<name>A0A5C5G1T3_9BASI</name>
<sequence length="529" mass="57565">MEAVLISRNPGGESTTDRTLDLVLAGHGKRNRQALDSLPASEWSTSNAPNSHPGAAQAAAEPQDASYKPHALGTYSKLGSDEPNELATFVQGREAWLGNAELREAVEDDLRLFAEQSDHTEGFLLSTQLSTGFSGVTSSFLETLRDEFPKSAVWLTALLSDARGWKRPDSDRAKAQRLLNEALGLVAAEDLASMVLPVQPVQTYDAYVEGRVRDEWHRFLRDDVDSAEAYETVRTMHLQSAGSELREPNVLPSLIEQLNWRGGTKIASLSGHTPLAPAPYYGPSGSEAARKKVRTAERDFSAWRGEGEAEGGTKEKKGDAEVPFAQYSVVRGLDFEESQEIGPLLEKAAEPLKEPLARWVSLADPFPVLPSLPPVFRGLHPYTGHPLSLPVPSTALPLTSSSAAAPSAALFGLPDQTFPSALSFTAQQPTRGIPLLTTLSTRPTTALYLRHLARGVRELRRTRAGVLREFEEGEYALGREGVEEARERLEALWDGYGGGGEGEGDEAEGGKDADEDWTATEQVEEEWDL</sequence>
<evidence type="ECO:0000259" key="2">
    <source>
        <dbReference type="Pfam" id="PF14881"/>
    </source>
</evidence>
<dbReference type="SUPFAM" id="SSF52490">
    <property type="entry name" value="Tubulin nucleotide-binding domain-like"/>
    <property type="match status" value="1"/>
</dbReference>
<dbReference type="OrthoDB" id="271881at2759"/>
<dbReference type="InterPro" id="IPR049942">
    <property type="entry name" value="DML1/Misato"/>
</dbReference>
<reference evidence="3 4" key="1">
    <citation type="submission" date="2019-03" db="EMBL/GenBank/DDBJ databases">
        <title>Rhodosporidium diobovatum UCD-FST 08-225 genome sequencing, assembly, and annotation.</title>
        <authorList>
            <person name="Fakankun I.U."/>
            <person name="Fristensky B."/>
            <person name="Levin D.B."/>
        </authorList>
    </citation>
    <scope>NUCLEOTIDE SEQUENCE [LARGE SCALE GENOMIC DNA]</scope>
    <source>
        <strain evidence="3 4">UCD-FST 08-225</strain>
    </source>
</reference>
<accession>A0A5C5G1T3</accession>
<dbReference type="PANTHER" id="PTHR13391">
    <property type="entry name" value="MITOCHONDRIAL DISTRIBUTION REGULATOR MISATO"/>
    <property type="match status" value="1"/>
</dbReference>
<dbReference type="InterPro" id="IPR036525">
    <property type="entry name" value="Tubulin/FtsZ_GTPase_sf"/>
</dbReference>
<dbReference type="EMBL" id="SOZI01000026">
    <property type="protein sequence ID" value="TNY22399.1"/>
    <property type="molecule type" value="Genomic_DNA"/>
</dbReference>
<keyword evidence="4" id="KW-1185">Reference proteome</keyword>
<feature type="region of interest" description="Disordered" evidence="1">
    <location>
        <begin position="493"/>
        <end position="529"/>
    </location>
</feature>
<dbReference type="STRING" id="5288.A0A5C5G1T3"/>
<dbReference type="InterPro" id="IPR029209">
    <property type="entry name" value="DML1/Misato_tubulin"/>
</dbReference>
<evidence type="ECO:0000313" key="3">
    <source>
        <dbReference type="EMBL" id="TNY22399.1"/>
    </source>
</evidence>
<dbReference type="GO" id="GO:0007005">
    <property type="term" value="P:mitochondrion organization"/>
    <property type="evidence" value="ECO:0007669"/>
    <property type="project" value="InterPro"/>
</dbReference>
<organism evidence="3 4">
    <name type="scientific">Rhodotorula diobovata</name>
    <dbReference type="NCBI Taxonomy" id="5288"/>
    <lineage>
        <taxon>Eukaryota</taxon>
        <taxon>Fungi</taxon>
        <taxon>Dikarya</taxon>
        <taxon>Basidiomycota</taxon>
        <taxon>Pucciniomycotina</taxon>
        <taxon>Microbotryomycetes</taxon>
        <taxon>Sporidiobolales</taxon>
        <taxon>Sporidiobolaceae</taxon>
        <taxon>Rhodotorula</taxon>
    </lineage>
</organism>
<dbReference type="Proteomes" id="UP000311382">
    <property type="component" value="Unassembled WGS sequence"/>
</dbReference>
<dbReference type="AlphaFoldDB" id="A0A5C5G1T3"/>
<comment type="caution">
    <text evidence="3">The sequence shown here is derived from an EMBL/GenBank/DDBJ whole genome shotgun (WGS) entry which is preliminary data.</text>
</comment>
<dbReference type="Pfam" id="PF14881">
    <property type="entry name" value="Tubulin_3"/>
    <property type="match status" value="1"/>
</dbReference>
<feature type="region of interest" description="Disordered" evidence="1">
    <location>
        <begin position="37"/>
        <end position="78"/>
    </location>
</feature>
<dbReference type="Gene3D" id="3.40.50.1440">
    <property type="entry name" value="Tubulin/FtsZ, GTPase domain"/>
    <property type="match status" value="1"/>
</dbReference>
<feature type="domain" description="DML1/Misato tubulin" evidence="2">
    <location>
        <begin position="103"/>
        <end position="217"/>
    </location>
</feature>
<gene>
    <name evidence="3" type="ORF">DMC30DRAFT_415182</name>
</gene>
<evidence type="ECO:0000313" key="4">
    <source>
        <dbReference type="Proteomes" id="UP000311382"/>
    </source>
</evidence>
<evidence type="ECO:0000256" key="1">
    <source>
        <dbReference type="SAM" id="MobiDB-lite"/>
    </source>
</evidence>
<feature type="compositionally biased region" description="Acidic residues" evidence="1">
    <location>
        <begin position="502"/>
        <end position="529"/>
    </location>
</feature>